<dbReference type="RefSeq" id="WP_111315059.1">
    <property type="nucleotide sequence ID" value="NZ_QEPW01000004.1"/>
</dbReference>
<feature type="signal peptide" evidence="1">
    <location>
        <begin position="1"/>
        <end position="18"/>
    </location>
</feature>
<dbReference type="Proteomes" id="UP000253910">
    <property type="component" value="Unassembled WGS sequence"/>
</dbReference>
<dbReference type="PROSITE" id="PS51257">
    <property type="entry name" value="PROKAR_LIPOPROTEIN"/>
    <property type="match status" value="1"/>
</dbReference>
<sequence>MKKLLLSSVLFSSFVLSACSSGVNDVKPVEAKNIKEVCLKGSIRKAPDEIVEALTKSLKQKHIAARLVKKDEGCSHILHFSVKGNSKIIARARLDLRDSNKLSLGSVSYKHRGDEADRVKQVGLQGQTDLMINELFKNN</sequence>
<evidence type="ECO:0000313" key="3">
    <source>
        <dbReference type="Proteomes" id="UP000253910"/>
    </source>
</evidence>
<name>A0A369Z589_HAEPA</name>
<proteinExistence type="predicted"/>
<dbReference type="AlphaFoldDB" id="A0A369Z589"/>
<evidence type="ECO:0008006" key="4">
    <source>
        <dbReference type="Google" id="ProtNLM"/>
    </source>
</evidence>
<protein>
    <recommendedName>
        <fullName evidence="4">Lipoprotein</fullName>
    </recommendedName>
</protein>
<evidence type="ECO:0000313" key="2">
    <source>
        <dbReference type="EMBL" id="RDE95046.1"/>
    </source>
</evidence>
<accession>A0A369Z589</accession>
<reference evidence="2 3" key="1">
    <citation type="submission" date="2018-05" db="EMBL/GenBank/DDBJ databases">
        <title>Draft Genome Sequences for a Diverse set of 7 Haemophilus Species.</title>
        <authorList>
            <person name="Nichols M."/>
            <person name="Topaz N."/>
            <person name="Wang X."/>
            <person name="Wang X."/>
            <person name="Boxrud D."/>
        </authorList>
    </citation>
    <scope>NUCLEOTIDE SEQUENCE [LARGE SCALE GENOMIC DNA]</scope>
    <source>
        <strain evidence="2 3">C2008001710</strain>
    </source>
</reference>
<feature type="chain" id="PRO_5016959414" description="Lipoprotein" evidence="1">
    <location>
        <begin position="19"/>
        <end position="139"/>
    </location>
</feature>
<dbReference type="EMBL" id="QEPW01000004">
    <property type="protein sequence ID" value="RDE95046.1"/>
    <property type="molecule type" value="Genomic_DNA"/>
</dbReference>
<organism evidence="2 3">
    <name type="scientific">Haemophilus parainfluenzae</name>
    <dbReference type="NCBI Taxonomy" id="729"/>
    <lineage>
        <taxon>Bacteria</taxon>
        <taxon>Pseudomonadati</taxon>
        <taxon>Pseudomonadota</taxon>
        <taxon>Gammaproteobacteria</taxon>
        <taxon>Pasteurellales</taxon>
        <taxon>Pasteurellaceae</taxon>
        <taxon>Haemophilus</taxon>
    </lineage>
</organism>
<keyword evidence="1" id="KW-0732">Signal</keyword>
<evidence type="ECO:0000256" key="1">
    <source>
        <dbReference type="SAM" id="SignalP"/>
    </source>
</evidence>
<gene>
    <name evidence="2" type="ORF">DPV87_02960</name>
</gene>
<comment type="caution">
    <text evidence="2">The sequence shown here is derived from an EMBL/GenBank/DDBJ whole genome shotgun (WGS) entry which is preliminary data.</text>
</comment>